<dbReference type="EMBL" id="JBEQCT010000009">
    <property type="protein sequence ID" value="MFM2486646.1"/>
    <property type="molecule type" value="Genomic_DNA"/>
</dbReference>
<feature type="active site" description="Proton acceptor" evidence="8">
    <location>
        <position position="241"/>
    </location>
</feature>
<keyword evidence="4 8" id="KW-0479">Metal-binding</keyword>
<feature type="binding site" evidence="8">
    <location>
        <position position="251"/>
    </location>
    <ligand>
        <name>Mg(2+)</name>
        <dbReference type="ChEBI" id="CHEBI:18420"/>
    </ligand>
</feature>
<keyword evidence="5 8" id="KW-0547">Nucleotide-binding</keyword>
<keyword evidence="10" id="KW-1185">Reference proteome</keyword>
<comment type="cofactor">
    <cofactor evidence="8">
        <name>Mg(2+)</name>
        <dbReference type="ChEBI" id="CHEBI:18420"/>
    </cofactor>
    <cofactor evidence="8">
        <name>Mn(2+)</name>
        <dbReference type="ChEBI" id="CHEBI:29035"/>
    </cofactor>
</comment>
<evidence type="ECO:0000256" key="8">
    <source>
        <dbReference type="HAMAP-Rule" id="MF_00692"/>
    </source>
</evidence>
<comment type="catalytic activity">
    <reaction evidence="8">
        <text>L-tyrosyl-[protein] + ATP = O-(5'-adenylyl)-L-tyrosyl-[protein] + diphosphate</text>
        <dbReference type="Rhea" id="RHEA:54288"/>
        <dbReference type="Rhea" id="RHEA-COMP:10136"/>
        <dbReference type="Rhea" id="RHEA-COMP:13846"/>
        <dbReference type="ChEBI" id="CHEBI:30616"/>
        <dbReference type="ChEBI" id="CHEBI:33019"/>
        <dbReference type="ChEBI" id="CHEBI:46858"/>
        <dbReference type="ChEBI" id="CHEBI:83624"/>
        <dbReference type="EC" id="2.7.7.108"/>
    </reaction>
</comment>
<keyword evidence="8" id="KW-0464">Manganese</keyword>
<protein>
    <recommendedName>
        <fullName evidence="8">Protein nucleotidyltransferase YdiU</fullName>
        <ecNumber evidence="8">2.7.7.-</ecNumber>
    </recommendedName>
    <alternativeName>
        <fullName evidence="8">Protein adenylyltransferase YdiU</fullName>
        <ecNumber evidence="8">2.7.7.108</ecNumber>
    </alternativeName>
    <alternativeName>
        <fullName evidence="8">Protein uridylyltransferase YdiU</fullName>
        <ecNumber evidence="8">2.7.7.-</ecNumber>
    </alternativeName>
</protein>
<evidence type="ECO:0000256" key="3">
    <source>
        <dbReference type="ARBA" id="ARBA00022695"/>
    </source>
</evidence>
<dbReference type="InterPro" id="IPR003846">
    <property type="entry name" value="SelO"/>
</dbReference>
<keyword evidence="6 8" id="KW-0067">ATP-binding</keyword>
<evidence type="ECO:0000313" key="10">
    <source>
        <dbReference type="Proteomes" id="UP001629953"/>
    </source>
</evidence>
<feature type="binding site" evidence="8">
    <location>
        <position position="251"/>
    </location>
    <ligand>
        <name>ATP</name>
        <dbReference type="ChEBI" id="CHEBI:30616"/>
    </ligand>
</feature>
<name>A0ABW9GAG5_9GAMM</name>
<evidence type="ECO:0000256" key="7">
    <source>
        <dbReference type="ARBA" id="ARBA00022842"/>
    </source>
</evidence>
<dbReference type="NCBIfam" id="NF000658">
    <property type="entry name" value="PRK00029.1"/>
    <property type="match status" value="1"/>
</dbReference>
<evidence type="ECO:0000313" key="9">
    <source>
        <dbReference type="EMBL" id="MFM2486646.1"/>
    </source>
</evidence>
<feature type="binding site" evidence="8">
    <location>
        <position position="112"/>
    </location>
    <ligand>
        <name>ATP</name>
        <dbReference type="ChEBI" id="CHEBI:30616"/>
    </ligand>
</feature>
<evidence type="ECO:0000256" key="4">
    <source>
        <dbReference type="ARBA" id="ARBA00022723"/>
    </source>
</evidence>
<dbReference type="RefSeq" id="WP_408624945.1">
    <property type="nucleotide sequence ID" value="NZ_JBEQCT010000009.1"/>
</dbReference>
<comment type="caution">
    <text evidence="9">The sequence shown here is derived from an EMBL/GenBank/DDBJ whole genome shotgun (WGS) entry which is preliminary data.</text>
</comment>
<feature type="binding site" evidence="8">
    <location>
        <position position="100"/>
    </location>
    <ligand>
        <name>ATP</name>
        <dbReference type="ChEBI" id="CHEBI:30616"/>
    </ligand>
</feature>
<evidence type="ECO:0000256" key="1">
    <source>
        <dbReference type="ARBA" id="ARBA00009747"/>
    </source>
</evidence>
<feature type="binding site" evidence="8">
    <location>
        <position position="113"/>
    </location>
    <ligand>
        <name>ATP</name>
        <dbReference type="ChEBI" id="CHEBI:30616"/>
    </ligand>
</feature>
<feature type="binding site" evidence="8">
    <location>
        <position position="242"/>
    </location>
    <ligand>
        <name>Mg(2+)</name>
        <dbReference type="ChEBI" id="CHEBI:18420"/>
    </ligand>
</feature>
<accession>A0ABW9GAG5</accession>
<dbReference type="PANTHER" id="PTHR32057">
    <property type="entry name" value="PROTEIN ADENYLYLTRANSFERASE SELO, MITOCHONDRIAL"/>
    <property type="match status" value="1"/>
</dbReference>
<dbReference type="EC" id="2.7.7.-" evidence="8"/>
<dbReference type="Proteomes" id="UP001629953">
    <property type="component" value="Unassembled WGS sequence"/>
</dbReference>
<sequence>MKLTNPYQAVADLSHPAKVCAWVAPELVQWNESLSQELGLKLNEAQKVALASGQGDFPSAALAYAGHQFGQFVPLLGDGRAHLLGAWQDANLRCWDIQLKGSGVTPFSRRGDGWCALGAAIREYVMSEALHGLGVATTRTLAVVKTGETIMRQSGPTDGALVTRVAASHIRIGSFQYLAARQEIVSLRALMELAITQHYPMIVAQGDERVLSFFQHVISAQIRLIVDWMRIGFIHGVMNTDNTLVSGDTIDYGPCAMMNQFDFQRVFSSIDSQGRYAYGQQPQIIQWNLARLAECLLVLMSAPQELARTQLVAVLDSFSEEFNQQFTQMWMNKLGLLASDGDQQVLIQSLLEHMRAHRLDYTNTFDALTLRLSGHGGVVHASLETWFKQWQLIVEDKFADKRVALMHQANPRVIPRNHFIETIIEQFEQTGQSALFSQLMQAMQTPYQLADADVALQDEPHFPDESYQTFCGT</sequence>
<comment type="function">
    <text evidence="8">Nucleotidyltransferase involved in the post-translational modification of proteins. It can catalyze the addition of adenosine monophosphate (AMP) or uridine monophosphate (UMP) to a protein, resulting in modifications known as AMPylation and UMPylation.</text>
</comment>
<comment type="catalytic activity">
    <reaction evidence="8">
        <text>L-histidyl-[protein] + UTP = N(tele)-(5'-uridylyl)-L-histidyl-[protein] + diphosphate</text>
        <dbReference type="Rhea" id="RHEA:83891"/>
        <dbReference type="Rhea" id="RHEA-COMP:9745"/>
        <dbReference type="Rhea" id="RHEA-COMP:20239"/>
        <dbReference type="ChEBI" id="CHEBI:29979"/>
        <dbReference type="ChEBI" id="CHEBI:33019"/>
        <dbReference type="ChEBI" id="CHEBI:46398"/>
        <dbReference type="ChEBI" id="CHEBI:233474"/>
    </reaction>
</comment>
<organism evidence="9 10">
    <name type="scientific">Celerinatantimonas yamalensis</name>
    <dbReference type="NCBI Taxonomy" id="559956"/>
    <lineage>
        <taxon>Bacteria</taxon>
        <taxon>Pseudomonadati</taxon>
        <taxon>Pseudomonadota</taxon>
        <taxon>Gammaproteobacteria</taxon>
        <taxon>Celerinatantimonadaceae</taxon>
        <taxon>Celerinatantimonas</taxon>
    </lineage>
</organism>
<evidence type="ECO:0000256" key="6">
    <source>
        <dbReference type="ARBA" id="ARBA00022840"/>
    </source>
</evidence>
<keyword evidence="3 8" id="KW-0548">Nucleotidyltransferase</keyword>
<proteinExistence type="inferred from homology"/>
<keyword evidence="7 8" id="KW-0460">Magnesium</keyword>
<dbReference type="HAMAP" id="MF_00692">
    <property type="entry name" value="SelO"/>
    <property type="match status" value="1"/>
</dbReference>
<dbReference type="Pfam" id="PF02696">
    <property type="entry name" value="SelO"/>
    <property type="match status" value="1"/>
</dbReference>
<dbReference type="EC" id="2.7.7.108" evidence="8"/>
<feature type="binding site" evidence="8">
    <location>
        <position position="80"/>
    </location>
    <ligand>
        <name>ATP</name>
        <dbReference type="ChEBI" id="CHEBI:30616"/>
    </ligand>
</feature>
<dbReference type="PANTHER" id="PTHR32057:SF14">
    <property type="entry name" value="PROTEIN ADENYLYLTRANSFERASE SELO, MITOCHONDRIAL"/>
    <property type="match status" value="1"/>
</dbReference>
<keyword evidence="2 8" id="KW-0808">Transferase</keyword>
<reference evidence="9 10" key="1">
    <citation type="journal article" date="2013" name="Int. J. Syst. Evol. Microbiol.">
        <title>Celerinatantimonas yamalensis sp. nov., a cold-adapted diazotrophic bacterium from a cold permafrost brine.</title>
        <authorList>
            <person name="Shcherbakova V."/>
            <person name="Chuvilskaya N."/>
            <person name="Rivkina E."/>
            <person name="Demidov N."/>
            <person name="Uchaeva V."/>
            <person name="Suetin S."/>
            <person name="Suzina N."/>
            <person name="Gilichinsky D."/>
        </authorList>
    </citation>
    <scope>NUCLEOTIDE SEQUENCE [LARGE SCALE GENOMIC DNA]</scope>
    <source>
        <strain evidence="9 10">C7</strain>
    </source>
</reference>
<feature type="binding site" evidence="8">
    <location>
        <position position="171"/>
    </location>
    <ligand>
        <name>ATP</name>
        <dbReference type="ChEBI" id="CHEBI:30616"/>
    </ligand>
</feature>
<dbReference type="GO" id="GO:0016779">
    <property type="term" value="F:nucleotidyltransferase activity"/>
    <property type="evidence" value="ECO:0007669"/>
    <property type="project" value="UniProtKB-KW"/>
</dbReference>
<comment type="similarity">
    <text evidence="1 8">Belongs to the SELO family.</text>
</comment>
<comment type="catalytic activity">
    <reaction evidence="8">
        <text>L-threonyl-[protein] + ATP = 3-O-(5'-adenylyl)-L-threonyl-[protein] + diphosphate</text>
        <dbReference type="Rhea" id="RHEA:54292"/>
        <dbReference type="Rhea" id="RHEA-COMP:11060"/>
        <dbReference type="Rhea" id="RHEA-COMP:13847"/>
        <dbReference type="ChEBI" id="CHEBI:30013"/>
        <dbReference type="ChEBI" id="CHEBI:30616"/>
        <dbReference type="ChEBI" id="CHEBI:33019"/>
        <dbReference type="ChEBI" id="CHEBI:138113"/>
        <dbReference type="EC" id="2.7.7.108"/>
    </reaction>
</comment>
<comment type="catalytic activity">
    <reaction evidence="8">
        <text>L-seryl-[protein] + ATP = 3-O-(5'-adenylyl)-L-seryl-[protein] + diphosphate</text>
        <dbReference type="Rhea" id="RHEA:58120"/>
        <dbReference type="Rhea" id="RHEA-COMP:9863"/>
        <dbReference type="Rhea" id="RHEA-COMP:15073"/>
        <dbReference type="ChEBI" id="CHEBI:29999"/>
        <dbReference type="ChEBI" id="CHEBI:30616"/>
        <dbReference type="ChEBI" id="CHEBI:33019"/>
        <dbReference type="ChEBI" id="CHEBI:142516"/>
        <dbReference type="EC" id="2.7.7.108"/>
    </reaction>
</comment>
<feature type="binding site" evidence="8">
    <location>
        <position position="79"/>
    </location>
    <ligand>
        <name>ATP</name>
        <dbReference type="ChEBI" id="CHEBI:30616"/>
    </ligand>
</feature>
<comment type="catalytic activity">
    <reaction evidence="8">
        <text>L-seryl-[protein] + UTP = O-(5'-uridylyl)-L-seryl-[protein] + diphosphate</text>
        <dbReference type="Rhea" id="RHEA:64604"/>
        <dbReference type="Rhea" id="RHEA-COMP:9863"/>
        <dbReference type="Rhea" id="RHEA-COMP:16635"/>
        <dbReference type="ChEBI" id="CHEBI:29999"/>
        <dbReference type="ChEBI" id="CHEBI:33019"/>
        <dbReference type="ChEBI" id="CHEBI:46398"/>
        <dbReference type="ChEBI" id="CHEBI:156051"/>
    </reaction>
</comment>
<feature type="binding site" evidence="8">
    <location>
        <position position="77"/>
    </location>
    <ligand>
        <name>ATP</name>
        <dbReference type="ChEBI" id="CHEBI:30616"/>
    </ligand>
</feature>
<evidence type="ECO:0000256" key="2">
    <source>
        <dbReference type="ARBA" id="ARBA00022679"/>
    </source>
</evidence>
<gene>
    <name evidence="8" type="primary">ydiU</name>
    <name evidence="8" type="synonym">selO</name>
    <name evidence="9" type="ORF">ABUE30_16560</name>
</gene>
<comment type="catalytic activity">
    <reaction evidence="8">
        <text>L-tyrosyl-[protein] + UTP = O-(5'-uridylyl)-L-tyrosyl-[protein] + diphosphate</text>
        <dbReference type="Rhea" id="RHEA:83887"/>
        <dbReference type="Rhea" id="RHEA-COMP:10136"/>
        <dbReference type="Rhea" id="RHEA-COMP:20238"/>
        <dbReference type="ChEBI" id="CHEBI:33019"/>
        <dbReference type="ChEBI" id="CHEBI:46398"/>
        <dbReference type="ChEBI" id="CHEBI:46858"/>
        <dbReference type="ChEBI" id="CHEBI:90602"/>
    </reaction>
</comment>
<feature type="binding site" evidence="8">
    <location>
        <position position="164"/>
    </location>
    <ligand>
        <name>ATP</name>
        <dbReference type="ChEBI" id="CHEBI:30616"/>
    </ligand>
</feature>
<evidence type="ECO:0000256" key="5">
    <source>
        <dbReference type="ARBA" id="ARBA00022741"/>
    </source>
</evidence>